<dbReference type="GO" id="GO:0016787">
    <property type="term" value="F:hydrolase activity"/>
    <property type="evidence" value="ECO:0007669"/>
    <property type="project" value="UniProtKB-KW"/>
</dbReference>
<dbReference type="Gene3D" id="3.40.50.2000">
    <property type="entry name" value="Glycogen Phosphorylase B"/>
    <property type="match status" value="1"/>
</dbReference>
<gene>
    <name evidence="3" type="primary">pseG</name>
    <name evidence="3" type="ORF">E5K00_06510</name>
</gene>
<proteinExistence type="predicted"/>
<dbReference type="Gene3D" id="3.40.50.11190">
    <property type="match status" value="1"/>
</dbReference>
<feature type="active site" description="Proton acceptor" evidence="1">
    <location>
        <position position="17"/>
    </location>
</feature>
<keyword evidence="4" id="KW-1185">Reference proteome</keyword>
<feature type="binding site" evidence="2">
    <location>
        <position position="254"/>
    </location>
    <ligand>
        <name>substrate</name>
    </ligand>
</feature>
<dbReference type="SUPFAM" id="SSF53756">
    <property type="entry name" value="UDP-Glycosyltransferase/glycogen phosphorylase"/>
    <property type="match status" value="1"/>
</dbReference>
<comment type="caution">
    <text evidence="3">The sequence shown here is derived from an EMBL/GenBank/DDBJ whole genome shotgun (WGS) entry which is preliminary data.</text>
</comment>
<evidence type="ECO:0000313" key="3">
    <source>
        <dbReference type="EMBL" id="TGE24848.1"/>
    </source>
</evidence>
<evidence type="ECO:0000256" key="1">
    <source>
        <dbReference type="PIRSR" id="PIRSR620023-1"/>
    </source>
</evidence>
<feature type="binding site" evidence="2">
    <location>
        <position position="149"/>
    </location>
    <ligand>
        <name>substrate</name>
    </ligand>
</feature>
<dbReference type="NCBIfam" id="TIGR03590">
    <property type="entry name" value="PseG"/>
    <property type="match status" value="1"/>
</dbReference>
<protein>
    <submittedName>
        <fullName evidence="3">UDP-2,4-diacetamido-2,4, 6-trideoxy-beta-L-altropyranose hydrolase</fullName>
        <ecNumber evidence="3">3.6.1.57</ecNumber>
    </submittedName>
</protein>
<dbReference type="InterPro" id="IPR020023">
    <property type="entry name" value="PseG"/>
</dbReference>
<sequence length="342" mass="37696">MRIIFRADGNATIGLGHVVRSLALAEIVRPVAACWFAIQNPSPAIRELLRQHRVTLWELPAQPIAEEAPYLAAQVQPTDIVVLDGYAFDTAYQRLLRHSGCRLVAIDDLRAWPSLAHLLINHSPGVTPAMYQATPDTHFCLGPEYSLLRTPFLTHFHLPEAPAPIRSVLLCFGGADPQQLTARFLAALLSLGSIREIGVITGSAFPYTPRLAELAAQFPATTVAFYQNVAAPEMVQLLQRHDAVVCPASTILIESLFLGKPVITGYYVANQRHLADYVQQRQQARSLGDFTAIAPDDLQPALVQALTELEQVPRQPYVRQPQPELLQAAFRRLQQLDPSGLA</sequence>
<keyword evidence="3" id="KW-0378">Hydrolase</keyword>
<dbReference type="RefSeq" id="WP_135462427.1">
    <property type="nucleotide sequence ID" value="NZ_SRLC01000001.1"/>
</dbReference>
<dbReference type="EMBL" id="SRLC01000001">
    <property type="protein sequence ID" value="TGE24848.1"/>
    <property type="molecule type" value="Genomic_DNA"/>
</dbReference>
<reference evidence="3 4" key="1">
    <citation type="submission" date="2019-04" db="EMBL/GenBank/DDBJ databases">
        <authorList>
            <person name="Feng G."/>
            <person name="Zhang J."/>
            <person name="Zhu H."/>
        </authorList>
    </citation>
    <scope>NUCLEOTIDE SEQUENCE [LARGE SCALE GENOMIC DNA]</scope>
    <source>
        <strain evidence="3 4">JCM 31653</strain>
    </source>
</reference>
<dbReference type="Proteomes" id="UP000297549">
    <property type="component" value="Unassembled WGS sequence"/>
</dbReference>
<accession>A0A4Z0Q467</accession>
<evidence type="ECO:0000256" key="2">
    <source>
        <dbReference type="PIRSR" id="PIRSR620023-2"/>
    </source>
</evidence>
<evidence type="ECO:0000313" key="4">
    <source>
        <dbReference type="Proteomes" id="UP000297549"/>
    </source>
</evidence>
<dbReference type="EC" id="3.6.1.57" evidence="3"/>
<organism evidence="3 4">
    <name type="scientific">Hymenobacter aquaticus</name>
    <dbReference type="NCBI Taxonomy" id="1867101"/>
    <lineage>
        <taxon>Bacteria</taxon>
        <taxon>Pseudomonadati</taxon>
        <taxon>Bacteroidota</taxon>
        <taxon>Cytophagia</taxon>
        <taxon>Cytophagales</taxon>
        <taxon>Hymenobacteraceae</taxon>
        <taxon>Hymenobacter</taxon>
    </lineage>
</organism>
<dbReference type="OrthoDB" id="6290225at2"/>
<name>A0A4Z0Q467_9BACT</name>
<dbReference type="AlphaFoldDB" id="A0A4Z0Q467"/>